<accession>A0A672HUU3</accession>
<dbReference type="Ensembl" id="ENSSFAT00005033884.1">
    <property type="protein sequence ID" value="ENSSFAP00005032729.1"/>
    <property type="gene ID" value="ENSSFAG00005016581.1"/>
</dbReference>
<dbReference type="AlphaFoldDB" id="A0A672HUU3"/>
<evidence type="ECO:0000256" key="3">
    <source>
        <dbReference type="ARBA" id="ARBA00043265"/>
    </source>
</evidence>
<name>A0A672HUU3_SALFA</name>
<evidence type="ECO:0000256" key="2">
    <source>
        <dbReference type="ARBA" id="ARBA00023130"/>
    </source>
</evidence>
<reference evidence="5" key="1">
    <citation type="submission" date="2019-06" db="EMBL/GenBank/DDBJ databases">
        <authorList>
            <consortium name="Wellcome Sanger Institute Data Sharing"/>
        </authorList>
    </citation>
    <scope>NUCLEOTIDE SEQUENCE [LARGE SCALE GENOMIC DNA]</scope>
</reference>
<dbReference type="InterPro" id="IPR007110">
    <property type="entry name" value="Ig-like_dom"/>
</dbReference>
<reference evidence="5" key="3">
    <citation type="submission" date="2025-09" db="UniProtKB">
        <authorList>
            <consortium name="Ensembl"/>
        </authorList>
    </citation>
    <scope>IDENTIFICATION</scope>
</reference>
<dbReference type="InterPro" id="IPR003599">
    <property type="entry name" value="Ig_sub"/>
</dbReference>
<evidence type="ECO:0000256" key="1">
    <source>
        <dbReference type="ARBA" id="ARBA00022859"/>
    </source>
</evidence>
<dbReference type="InterPro" id="IPR013783">
    <property type="entry name" value="Ig-like_fold"/>
</dbReference>
<dbReference type="SUPFAM" id="SSF48726">
    <property type="entry name" value="Immunoglobulin"/>
    <property type="match status" value="1"/>
</dbReference>
<dbReference type="InterPro" id="IPR050199">
    <property type="entry name" value="IgHV"/>
</dbReference>
<dbReference type="GO" id="GO:0019814">
    <property type="term" value="C:immunoglobulin complex"/>
    <property type="evidence" value="ECO:0007669"/>
    <property type="project" value="UniProtKB-KW"/>
</dbReference>
<dbReference type="InterPro" id="IPR036179">
    <property type="entry name" value="Ig-like_dom_sf"/>
</dbReference>
<dbReference type="GO" id="GO:0005576">
    <property type="term" value="C:extracellular region"/>
    <property type="evidence" value="ECO:0007669"/>
    <property type="project" value="UniProtKB-ARBA"/>
</dbReference>
<dbReference type="Proteomes" id="UP000472267">
    <property type="component" value="Chromosome 4"/>
</dbReference>
<dbReference type="SMART" id="SM00409">
    <property type="entry name" value="IG"/>
    <property type="match status" value="1"/>
</dbReference>
<keyword evidence="3" id="KW-1280">Immunoglobulin</keyword>
<dbReference type="Gene3D" id="2.60.40.10">
    <property type="entry name" value="Immunoglobulins"/>
    <property type="match status" value="1"/>
</dbReference>
<dbReference type="InterPro" id="IPR013106">
    <property type="entry name" value="Ig_V-set"/>
</dbReference>
<evidence type="ECO:0000313" key="6">
    <source>
        <dbReference type="Proteomes" id="UP000472267"/>
    </source>
</evidence>
<dbReference type="FunFam" id="2.60.40.10:FF:003074">
    <property type="entry name" value="Immunoglobulin heavy variable 11-1"/>
    <property type="match status" value="1"/>
</dbReference>
<dbReference type="GO" id="GO:0002250">
    <property type="term" value="P:adaptive immune response"/>
    <property type="evidence" value="ECO:0007669"/>
    <property type="project" value="UniProtKB-KW"/>
</dbReference>
<dbReference type="InParanoid" id="A0A672HUU3"/>
<organism evidence="5 6">
    <name type="scientific">Salarias fasciatus</name>
    <name type="common">Jewelled blenny</name>
    <name type="synonym">Blennius fasciatus</name>
    <dbReference type="NCBI Taxonomy" id="181472"/>
    <lineage>
        <taxon>Eukaryota</taxon>
        <taxon>Metazoa</taxon>
        <taxon>Chordata</taxon>
        <taxon>Craniata</taxon>
        <taxon>Vertebrata</taxon>
        <taxon>Euteleostomi</taxon>
        <taxon>Actinopterygii</taxon>
        <taxon>Neopterygii</taxon>
        <taxon>Teleostei</taxon>
        <taxon>Neoteleostei</taxon>
        <taxon>Acanthomorphata</taxon>
        <taxon>Ovalentaria</taxon>
        <taxon>Blenniimorphae</taxon>
        <taxon>Blenniiformes</taxon>
        <taxon>Blennioidei</taxon>
        <taxon>Blenniidae</taxon>
        <taxon>Salariinae</taxon>
        <taxon>Salarias</taxon>
    </lineage>
</organism>
<evidence type="ECO:0000313" key="5">
    <source>
        <dbReference type="Ensembl" id="ENSSFAP00005032729.1"/>
    </source>
</evidence>
<dbReference type="PANTHER" id="PTHR23266">
    <property type="entry name" value="IMMUNOGLOBULIN HEAVY CHAIN"/>
    <property type="match status" value="1"/>
</dbReference>
<feature type="domain" description="Ig-like" evidence="4">
    <location>
        <begin position="29"/>
        <end position="114"/>
    </location>
</feature>
<reference evidence="5" key="2">
    <citation type="submission" date="2025-08" db="UniProtKB">
        <authorList>
            <consortium name="Ensembl"/>
        </authorList>
    </citation>
    <scope>IDENTIFICATION</scope>
</reference>
<sequence length="134" mass="14896">MTTCDYFIVSTGVDGQTLTQSESVVKRPGESHRLTCTASGLDVSGYWLAWIRQAAGKGLEWVAMITHSGDKYYGRSVGSRFTISRDDSNKQLFLQMSSLQGQNMQPEDSGVYYCVRLPTVTQSTNRPAQKQENT</sequence>
<protein>
    <recommendedName>
        <fullName evidence="4">Ig-like domain-containing protein</fullName>
    </recommendedName>
</protein>
<dbReference type="Pfam" id="PF07686">
    <property type="entry name" value="V-set"/>
    <property type="match status" value="1"/>
</dbReference>
<evidence type="ECO:0000259" key="4">
    <source>
        <dbReference type="PROSITE" id="PS50835"/>
    </source>
</evidence>
<dbReference type="SMART" id="SM00406">
    <property type="entry name" value="IGv"/>
    <property type="match status" value="1"/>
</dbReference>
<keyword evidence="6" id="KW-1185">Reference proteome</keyword>
<keyword evidence="2" id="KW-1064">Adaptive immunity</keyword>
<keyword evidence="1" id="KW-0391">Immunity</keyword>
<dbReference type="OMA" id="WVAMITH"/>
<dbReference type="PROSITE" id="PS50835">
    <property type="entry name" value="IG_LIKE"/>
    <property type="match status" value="1"/>
</dbReference>
<proteinExistence type="predicted"/>